<feature type="active site" description="Proton acceptor" evidence="7">
    <location>
        <position position="542"/>
    </location>
</feature>
<evidence type="ECO:0000256" key="4">
    <source>
        <dbReference type="ARBA" id="ARBA00022772"/>
    </source>
</evidence>
<keyword evidence="13" id="KW-1185">Reference proteome</keyword>
<dbReference type="SUPFAM" id="SSF54416">
    <property type="entry name" value="Amine oxidase N-terminal region"/>
    <property type="match status" value="2"/>
</dbReference>
<keyword evidence="3 9" id="KW-0479">Metal-binding</keyword>
<proteinExistence type="inferred from homology"/>
<dbReference type="EMBL" id="JAQGDS010000016">
    <property type="protein sequence ID" value="KAJ6255934.1"/>
    <property type="molecule type" value="Genomic_DNA"/>
</dbReference>
<evidence type="ECO:0000313" key="13">
    <source>
        <dbReference type="Proteomes" id="UP001221413"/>
    </source>
</evidence>
<dbReference type="AlphaFoldDB" id="A0AAD6IQG4"/>
<comment type="PTM">
    <text evidence="8 9">Topaquinone (TPQ) is generated by copper-dependent autoxidation of a specific tyrosyl residue.</text>
</comment>
<dbReference type="GO" id="GO:0048038">
    <property type="term" value="F:quinone binding"/>
    <property type="evidence" value="ECO:0007669"/>
    <property type="project" value="InterPro"/>
</dbReference>
<keyword evidence="6 9" id="KW-0186">Copper</keyword>
<evidence type="ECO:0000256" key="8">
    <source>
        <dbReference type="PIRSR" id="PIRSR600269-51"/>
    </source>
</evidence>
<comment type="similarity">
    <text evidence="2 9">Belongs to the copper/topaquinone oxidase family.</text>
</comment>
<organism evidence="12 13">
    <name type="scientific">Drechslerella dactyloides</name>
    <name type="common">Nematode-trapping fungus</name>
    <name type="synonym">Arthrobotrys dactyloides</name>
    <dbReference type="NCBI Taxonomy" id="74499"/>
    <lineage>
        <taxon>Eukaryota</taxon>
        <taxon>Fungi</taxon>
        <taxon>Dikarya</taxon>
        <taxon>Ascomycota</taxon>
        <taxon>Pezizomycotina</taxon>
        <taxon>Orbiliomycetes</taxon>
        <taxon>Orbiliales</taxon>
        <taxon>Orbiliaceae</taxon>
        <taxon>Drechslerella</taxon>
    </lineage>
</organism>
<dbReference type="EC" id="1.4.3.-" evidence="9"/>
<evidence type="ECO:0000256" key="5">
    <source>
        <dbReference type="ARBA" id="ARBA00023002"/>
    </source>
</evidence>
<dbReference type="PROSITE" id="PS01164">
    <property type="entry name" value="COPPER_AMINE_OXID_1"/>
    <property type="match status" value="1"/>
</dbReference>
<feature type="active site" description="Schiff-base intermediate with substrate; via topaquinone" evidence="7">
    <location>
        <position position="626"/>
    </location>
</feature>
<dbReference type="InterPro" id="IPR015800">
    <property type="entry name" value="Cu_amine_oxidase_N2"/>
</dbReference>
<dbReference type="PANTHER" id="PTHR10638">
    <property type="entry name" value="COPPER AMINE OXIDASE"/>
    <property type="match status" value="1"/>
</dbReference>
<protein>
    <recommendedName>
        <fullName evidence="9">Amine oxidase</fullName>
        <ecNumber evidence="9">1.4.3.-</ecNumber>
    </recommendedName>
</protein>
<feature type="domain" description="Copper amine oxidase catalytic" evidence="10">
    <location>
        <begin position="467"/>
        <end position="849"/>
    </location>
</feature>
<reference evidence="12" key="1">
    <citation type="submission" date="2023-01" db="EMBL/GenBank/DDBJ databases">
        <title>The chitinases involved in constricting ring structure development in the nematode-trapping fungus Drechslerella dactyloides.</title>
        <authorList>
            <person name="Wang R."/>
            <person name="Zhang L."/>
            <person name="Tang P."/>
            <person name="Li S."/>
            <person name="Liang L."/>
        </authorList>
    </citation>
    <scope>NUCLEOTIDE SEQUENCE</scope>
    <source>
        <strain evidence="12">YMF1.00031</strain>
    </source>
</reference>
<dbReference type="Gene3D" id="3.10.450.40">
    <property type="match status" value="2"/>
</dbReference>
<comment type="caution">
    <text evidence="12">The sequence shown here is derived from an EMBL/GenBank/DDBJ whole genome shotgun (WGS) entry which is preliminary data.</text>
</comment>
<dbReference type="PANTHER" id="PTHR10638:SF33">
    <property type="entry name" value="AMINE OXIDASE"/>
    <property type="match status" value="1"/>
</dbReference>
<evidence type="ECO:0000256" key="7">
    <source>
        <dbReference type="PIRSR" id="PIRSR600269-50"/>
    </source>
</evidence>
<dbReference type="GO" id="GO:0009308">
    <property type="term" value="P:amine metabolic process"/>
    <property type="evidence" value="ECO:0007669"/>
    <property type="project" value="UniProtKB-UniRule"/>
</dbReference>
<accession>A0AAD6IQG4</accession>
<dbReference type="InterPro" id="IPR000269">
    <property type="entry name" value="Cu_amine_oxidase"/>
</dbReference>
<dbReference type="Gene3D" id="2.70.98.20">
    <property type="entry name" value="Copper amine oxidase, catalytic domain"/>
    <property type="match status" value="1"/>
</dbReference>
<evidence type="ECO:0000256" key="9">
    <source>
        <dbReference type="RuleBase" id="RU000672"/>
    </source>
</evidence>
<comment type="cofactor">
    <cofactor evidence="9">
        <name>Cu cation</name>
        <dbReference type="ChEBI" id="CHEBI:23378"/>
    </cofactor>
    <text evidence="9">Contains 1 topaquinone per subunit.</text>
</comment>
<dbReference type="InterPro" id="IPR036460">
    <property type="entry name" value="Cu_amine_oxidase_C_sf"/>
</dbReference>
<comment type="cofactor">
    <cofactor evidence="1">
        <name>Cu cation</name>
        <dbReference type="ChEBI" id="CHEBI:23378"/>
    </cofactor>
</comment>
<sequence length="849" mass="95250">MLLNLTADATAVTEEEMKVQVTSGMSVRELSRCSRPRELYLEYDRQRPMTARPHFGSMREQLDVKKNPTAGRAKVPHKSRMLQVQEPDWTSAGSALSPCMPRPPTLCLILARSGKSSRMGRTSAVPTDVDRRGEKREALAVASGRCGVGPSLSLAIRTSGYLATFQSEAGVSRGPPSRKASLSPLSIAFPSAKAQLPVLSLVYSFRIPACICNSAMPGSVTLPAKVERIFNVKAERVLHPFSPLTEQEIRQAATLLRKEHPEFDLQFKCITLREPEKAVMKSWLHEPESSRPNIERKAFVVFYYRRTPDLFECVINLASETIEFQNKLDGFHSCADGEEILEVERTCLEDEGVKAEIEKLKLPEGTVVLNAAHSKISIAGSDGVDDERKQWQCYLYTRPKDKPDSNHYASPIPISPVVDVATMKVVRIDRLPLGVDDKLEDPKPYTLPTLNDYMPEDQELRTDLKPLNVIQPEGVSFRFSKSGEELEWQKWKLRVGFNHREGMVLYNVTYDGRDLFYRLSLSDMAVPYGDPRKPYHRKQAFDLGDAGAGVMANNLKLGCDCLGTIAYLSFPVADDKGEPMMMQNCICVHEQDAGIQFKHTNYRTGNAVISRMRELVLQSIITVANYEYIFAFVFNTAGELTYEVKATGILSTAPIDQSIKDCPNFGTIVHPGVLAQHHQHIFSLRIDPAIDGFGNKVIYEEAKPMDPKDGANPFGIGYFVQETAVDTETGLLESPENNRVFKIQNPKHINPVNNKPVGYKIQAPPFQKLMASEGSWHHKRAEFADKAIYVTKYHDYELFAGGDYTNQSRGGHGVREWCKRNTKFDTTQGDDVVVWVQFGINHIPRIEDL</sequence>
<evidence type="ECO:0000256" key="3">
    <source>
        <dbReference type="ARBA" id="ARBA00022723"/>
    </source>
</evidence>
<gene>
    <name evidence="12" type="ORF">Dda_9225</name>
</gene>
<keyword evidence="4 7" id="KW-0801">TPQ</keyword>
<dbReference type="InterPro" id="IPR015798">
    <property type="entry name" value="Cu_amine_oxidase_C"/>
</dbReference>
<dbReference type="Pfam" id="PF01179">
    <property type="entry name" value="Cu_amine_oxid"/>
    <property type="match status" value="1"/>
</dbReference>
<evidence type="ECO:0000259" key="10">
    <source>
        <dbReference type="Pfam" id="PF01179"/>
    </source>
</evidence>
<dbReference type="SUPFAM" id="SSF49998">
    <property type="entry name" value="Amine oxidase catalytic domain"/>
    <property type="match status" value="1"/>
</dbReference>
<dbReference type="GO" id="GO:0008131">
    <property type="term" value="F:primary methylamine oxidase activity"/>
    <property type="evidence" value="ECO:0007669"/>
    <property type="project" value="InterPro"/>
</dbReference>
<evidence type="ECO:0000256" key="2">
    <source>
        <dbReference type="ARBA" id="ARBA00007983"/>
    </source>
</evidence>
<dbReference type="GO" id="GO:0005507">
    <property type="term" value="F:copper ion binding"/>
    <property type="evidence" value="ECO:0007669"/>
    <property type="project" value="InterPro"/>
</dbReference>
<dbReference type="Proteomes" id="UP001221413">
    <property type="component" value="Unassembled WGS sequence"/>
</dbReference>
<keyword evidence="5 9" id="KW-0560">Oxidoreductase</keyword>
<name>A0AAD6IQG4_DREDA</name>
<evidence type="ECO:0000259" key="11">
    <source>
        <dbReference type="Pfam" id="PF02727"/>
    </source>
</evidence>
<evidence type="ECO:0000313" key="12">
    <source>
        <dbReference type="EMBL" id="KAJ6255934.1"/>
    </source>
</evidence>
<dbReference type="InterPro" id="IPR049948">
    <property type="entry name" value="Cu_Am_ox_TPQ-bd"/>
</dbReference>
<dbReference type="Pfam" id="PF02727">
    <property type="entry name" value="Cu_amine_oxidN2"/>
    <property type="match status" value="1"/>
</dbReference>
<feature type="modified residue" description="2',4',5'-topaquinone" evidence="8">
    <location>
        <position position="626"/>
    </location>
</feature>
<dbReference type="InterPro" id="IPR016182">
    <property type="entry name" value="Cu_amine_oxidase_N-reg"/>
</dbReference>
<evidence type="ECO:0000256" key="1">
    <source>
        <dbReference type="ARBA" id="ARBA00001935"/>
    </source>
</evidence>
<feature type="domain" description="Copper amine oxidase N2-terminal" evidence="11">
    <location>
        <begin position="239"/>
        <end position="322"/>
    </location>
</feature>
<evidence type="ECO:0000256" key="6">
    <source>
        <dbReference type="ARBA" id="ARBA00023008"/>
    </source>
</evidence>